<dbReference type="InterPro" id="IPR018060">
    <property type="entry name" value="HTH_AraC"/>
</dbReference>
<dbReference type="InterPro" id="IPR009057">
    <property type="entry name" value="Homeodomain-like_sf"/>
</dbReference>
<protein>
    <submittedName>
        <fullName evidence="6">AraC family transcriptional regulator</fullName>
    </submittedName>
</protein>
<evidence type="ECO:0000313" key="6">
    <source>
        <dbReference type="EMBL" id="MET2825700.1"/>
    </source>
</evidence>
<dbReference type="InterPro" id="IPR020449">
    <property type="entry name" value="Tscrpt_reg_AraC-type_HTH"/>
</dbReference>
<keyword evidence="3" id="KW-0804">Transcription</keyword>
<keyword evidence="2" id="KW-0238">DNA-binding</keyword>
<evidence type="ECO:0000256" key="4">
    <source>
        <dbReference type="SAM" id="MobiDB-lite"/>
    </source>
</evidence>
<gene>
    <name evidence="6" type="ORF">ABVQ20_01780</name>
</gene>
<evidence type="ECO:0000256" key="3">
    <source>
        <dbReference type="ARBA" id="ARBA00023163"/>
    </source>
</evidence>
<evidence type="ECO:0000256" key="2">
    <source>
        <dbReference type="ARBA" id="ARBA00023125"/>
    </source>
</evidence>
<dbReference type="SUPFAM" id="SSF46689">
    <property type="entry name" value="Homeodomain-like"/>
    <property type="match status" value="2"/>
</dbReference>
<name>A0ABV2D6P7_9HYPH</name>
<proteinExistence type="predicted"/>
<dbReference type="RefSeq" id="WP_354457784.1">
    <property type="nucleotide sequence ID" value="NZ_JBEWSZ010000001.1"/>
</dbReference>
<dbReference type="PRINTS" id="PR00032">
    <property type="entry name" value="HTHARAC"/>
</dbReference>
<dbReference type="PROSITE" id="PS01124">
    <property type="entry name" value="HTH_ARAC_FAMILY_2"/>
    <property type="match status" value="1"/>
</dbReference>
<dbReference type="PROSITE" id="PS00041">
    <property type="entry name" value="HTH_ARAC_FAMILY_1"/>
    <property type="match status" value="1"/>
</dbReference>
<feature type="region of interest" description="Disordered" evidence="4">
    <location>
        <begin position="1"/>
        <end position="23"/>
    </location>
</feature>
<feature type="domain" description="HTH araC/xylS-type" evidence="5">
    <location>
        <begin position="200"/>
        <end position="298"/>
    </location>
</feature>
<evidence type="ECO:0000256" key="1">
    <source>
        <dbReference type="ARBA" id="ARBA00023015"/>
    </source>
</evidence>
<dbReference type="PANTHER" id="PTHR46796">
    <property type="entry name" value="HTH-TYPE TRANSCRIPTIONAL ACTIVATOR RHAS-RELATED"/>
    <property type="match status" value="1"/>
</dbReference>
<dbReference type="InterPro" id="IPR050204">
    <property type="entry name" value="AraC_XylS_family_regulators"/>
</dbReference>
<dbReference type="InterPro" id="IPR018062">
    <property type="entry name" value="HTH_AraC-typ_CS"/>
</dbReference>
<comment type="caution">
    <text evidence="6">The sequence shown here is derived from an EMBL/GenBank/DDBJ whole genome shotgun (WGS) entry which is preliminary data.</text>
</comment>
<accession>A0ABV2D6P7</accession>
<organism evidence="6 7">
    <name type="scientific">Mesorhizobium shangrilense</name>
    <dbReference type="NCBI Taxonomy" id="460060"/>
    <lineage>
        <taxon>Bacteria</taxon>
        <taxon>Pseudomonadati</taxon>
        <taxon>Pseudomonadota</taxon>
        <taxon>Alphaproteobacteria</taxon>
        <taxon>Hyphomicrobiales</taxon>
        <taxon>Phyllobacteriaceae</taxon>
        <taxon>Mesorhizobium</taxon>
    </lineage>
</organism>
<reference evidence="6 7" key="1">
    <citation type="submission" date="2024-06" db="EMBL/GenBank/DDBJ databases">
        <authorList>
            <person name="Kim D.-U."/>
        </authorList>
    </citation>
    <scope>NUCLEOTIDE SEQUENCE [LARGE SCALE GENOMIC DNA]</scope>
    <source>
        <strain evidence="6 7">KACC15460</strain>
    </source>
</reference>
<evidence type="ECO:0000259" key="5">
    <source>
        <dbReference type="PROSITE" id="PS01124"/>
    </source>
</evidence>
<dbReference type="Proteomes" id="UP001548832">
    <property type="component" value="Unassembled WGS sequence"/>
</dbReference>
<dbReference type="SMART" id="SM00342">
    <property type="entry name" value="HTH_ARAC"/>
    <property type="match status" value="1"/>
</dbReference>
<evidence type="ECO:0000313" key="7">
    <source>
        <dbReference type="Proteomes" id="UP001548832"/>
    </source>
</evidence>
<dbReference type="Gene3D" id="1.10.10.60">
    <property type="entry name" value="Homeodomain-like"/>
    <property type="match status" value="2"/>
</dbReference>
<dbReference type="PANTHER" id="PTHR46796:SF14">
    <property type="entry name" value="TRANSCRIPTIONAL REGULATORY PROTEIN"/>
    <property type="match status" value="1"/>
</dbReference>
<dbReference type="EMBL" id="JBEWSZ010000001">
    <property type="protein sequence ID" value="MET2825700.1"/>
    <property type="molecule type" value="Genomic_DNA"/>
</dbReference>
<dbReference type="Pfam" id="PF12833">
    <property type="entry name" value="HTH_18"/>
    <property type="match status" value="1"/>
</dbReference>
<sequence length="301" mass="33201">MTIQWADRAPTSGQPFEEGPRTSCSRSWTGISVEVVDLHGRAGWHLEDLRSQQPRLTAVLEEIGGRVEMRLAPPCPAPARNSASQRPDGHLTFIPAGTPVWECAGRFRYIRRVVIDFDIPALTARFDCGLEFPSHFVPRLMFSDTRVQALAGLLADACASPHLDSRSYGDSLALAIVYNLFRPALAARQKRGGLAPAQLRRVTARMAESLFDPTSIEDLADMTGLSASYFSRAFKASTGMAPHRWYLTERVRRAQRALLETNDSLAEVALASGFADQSHFTRAFRTITGASPGAWRKSREA</sequence>
<keyword evidence="7" id="KW-1185">Reference proteome</keyword>
<keyword evidence="1" id="KW-0805">Transcription regulation</keyword>